<evidence type="ECO:0000313" key="1">
    <source>
        <dbReference type="EnsemblMetazoa" id="Aqu2.1.16489_001"/>
    </source>
</evidence>
<dbReference type="AlphaFoldDB" id="A0A1X7TNE1"/>
<organism evidence="1">
    <name type="scientific">Amphimedon queenslandica</name>
    <name type="common">Sponge</name>
    <dbReference type="NCBI Taxonomy" id="400682"/>
    <lineage>
        <taxon>Eukaryota</taxon>
        <taxon>Metazoa</taxon>
        <taxon>Porifera</taxon>
        <taxon>Demospongiae</taxon>
        <taxon>Heteroscleromorpha</taxon>
        <taxon>Haplosclerida</taxon>
        <taxon>Niphatidae</taxon>
        <taxon>Amphimedon</taxon>
    </lineage>
</organism>
<protein>
    <submittedName>
        <fullName evidence="1">Uncharacterized protein</fullName>
    </submittedName>
</protein>
<dbReference type="InParanoid" id="A0A1X7TNE1"/>
<dbReference type="PANTHER" id="PTHR31424">
    <property type="entry name" value="PROTEIN CBG23806"/>
    <property type="match status" value="1"/>
</dbReference>
<proteinExistence type="predicted"/>
<dbReference type="OrthoDB" id="10062908at2759"/>
<accession>A0A1X7TNE1</accession>
<name>A0A1X7TNE1_AMPQE</name>
<dbReference type="InterPro" id="IPR009689">
    <property type="entry name" value="DUF1280"/>
</dbReference>
<sequence length="136" mass="14925">MMSWEVSIASEQKQRTTLKAQLLEMDIHGESVPLSFKTKSGGQELQPAPFAFVTDLKSTLFHLLEGKQRLGPLTWHNGLIPPTEVWVKLGGDKSGTSFIASLQIVNSEKPNSLKNSCVFAVFEGPDLSTNIRIALS</sequence>
<dbReference type="Pfam" id="PF06918">
    <property type="entry name" value="DUF1280"/>
    <property type="match status" value="1"/>
</dbReference>
<reference evidence="1" key="1">
    <citation type="submission" date="2017-05" db="UniProtKB">
        <authorList>
            <consortium name="EnsemblMetazoa"/>
        </authorList>
    </citation>
    <scope>IDENTIFICATION</scope>
</reference>
<dbReference type="EnsemblMetazoa" id="Aqu2.1.16489_001">
    <property type="protein sequence ID" value="Aqu2.1.16489_001"/>
    <property type="gene ID" value="Aqu2.1.16489"/>
</dbReference>